<dbReference type="InterPro" id="IPR017907">
    <property type="entry name" value="Znf_RING_CS"/>
</dbReference>
<dbReference type="Gene3D" id="1.20.120.1750">
    <property type="match status" value="1"/>
</dbReference>
<dbReference type="OrthoDB" id="9977870at2759"/>
<dbReference type="HOGENOM" id="CLU_010209_0_0_1"/>
<keyword evidence="3" id="KW-0808">Transferase</keyword>
<comment type="catalytic activity">
    <reaction evidence="1">
        <text>[E2 ubiquitin-conjugating enzyme]-S-ubiquitinyl-L-cysteine + [acceptor protein]-L-lysine = [E2 ubiquitin-conjugating enzyme]-L-cysteine + [acceptor protein]-N(6)-ubiquitinyl-L-lysine.</text>
        <dbReference type="EC" id="2.3.2.31"/>
    </reaction>
</comment>
<feature type="compositionally biased region" description="Polar residues" evidence="11">
    <location>
        <begin position="867"/>
        <end position="889"/>
    </location>
</feature>
<feature type="region of interest" description="Disordered" evidence="11">
    <location>
        <begin position="844"/>
        <end position="889"/>
    </location>
</feature>
<feature type="compositionally biased region" description="Polar residues" evidence="11">
    <location>
        <begin position="46"/>
        <end position="57"/>
    </location>
</feature>
<evidence type="ECO:0000313" key="15">
    <source>
        <dbReference type="Proteomes" id="UP000053328"/>
    </source>
</evidence>
<evidence type="ECO:0000259" key="13">
    <source>
        <dbReference type="PROSITE" id="PS51873"/>
    </source>
</evidence>
<organism evidence="14 15">
    <name type="scientific">Exophiala spinifera</name>
    <dbReference type="NCBI Taxonomy" id="91928"/>
    <lineage>
        <taxon>Eukaryota</taxon>
        <taxon>Fungi</taxon>
        <taxon>Dikarya</taxon>
        <taxon>Ascomycota</taxon>
        <taxon>Pezizomycotina</taxon>
        <taxon>Eurotiomycetes</taxon>
        <taxon>Chaetothyriomycetidae</taxon>
        <taxon>Chaetothyriales</taxon>
        <taxon>Herpotrichiellaceae</taxon>
        <taxon>Exophiala</taxon>
    </lineage>
</organism>
<dbReference type="GO" id="GO:0008270">
    <property type="term" value="F:zinc ion binding"/>
    <property type="evidence" value="ECO:0007669"/>
    <property type="project" value="UniProtKB-KW"/>
</dbReference>
<feature type="compositionally biased region" description="Low complexity" evidence="11">
    <location>
        <begin position="77"/>
        <end position="90"/>
    </location>
</feature>
<dbReference type="CDD" id="cd22584">
    <property type="entry name" value="Rcat_RBR_unk"/>
    <property type="match status" value="1"/>
</dbReference>
<evidence type="ECO:0000313" key="14">
    <source>
        <dbReference type="EMBL" id="KIW15066.1"/>
    </source>
</evidence>
<feature type="region of interest" description="Disordered" evidence="11">
    <location>
        <begin position="677"/>
        <end position="705"/>
    </location>
</feature>
<evidence type="ECO:0000256" key="6">
    <source>
        <dbReference type="ARBA" id="ARBA00022771"/>
    </source>
</evidence>
<sequence length="988" mass="109439">METSELRSCEGWTGKPIPEELRLHNEDESLPPKLKDILTWSLNVTNKPTKITPSNPSAAAKEALTGSETSGFTQPLAQTSPSEAASSATSVGSSQYREEKDSGASRRRIMPGLWSLQNTSKRPYTPQSGRHGILESTRDLLTAFRQKAEKTGQLRARSEVVLVHDSNVFECTGCFEEFRSAETTKLPCGHSYCKACLTTLIMTALQNESNYPPKCCLSEIPLSVALQPLDAKQQKMYKNKAAEYSIPAQERWYCPNVRCSKWIPPANLRRTRHSDQKCPYCSGKICSICRGSAHGKSVDCPQDFGLEATISLAELEGWRRCHSCRALVERASGCRHMTCKCGSQFCYVCGAKWRTCGCNEVDEVNRQADLRRRRVDRQVTIDAEAEELARTVAQVEALERREAADRQREQAQQEAERRRQEAQLTRLEEERRQEEASRRLEEERLEREYRLALRESILDTCNAMQSALINISQTQKQALDSRHLQATRALLEERNCELAKQRVEAEELQAKLKSNIDRRTAFVQRKHRSDVGVFTHEQDELEDDLFLEIRMHLHGKSDKEARECRLHEKFRNQRKDKLQELLKKHEMEMKTLNVSASSELDVVKRASDTKIAMITTRYANYFEAHRTAVAADLAWFQHISERRHNMVAYHTRLVLAAVEADEEPVGLTEEQATAIGPFMSGHSTPLQQDDRLVPSPTPSPTVTPTPSLVELAATSNRLLSVLEPQPKSTGGADAAIGASANQSLMNRAGLCKAGQDQSSAGVSRISEDSTCGLEAGQSIRRYVMAGGPRTPRRPNSLSSRRYKTGSRSGDNIPTVPELPARCPGGGDLLSKMPGAFPATQMPRDNCEAQGSSVQASPRHVYQRDSLAESTASVTGRSTAPLSPVSASDYSCATSPGIIGTLSKPVTDAIEPLSSSSSSSSLQQERRAIPVSTSHATPLRPYQHARGTFSLGDLRAALTGSSGVVGGDRARMPKYTLRGRLQADETSRG</sequence>
<feature type="domain" description="RING-type" evidence="12">
    <location>
        <begin position="171"/>
        <end position="215"/>
    </location>
</feature>
<dbReference type="EC" id="2.3.2.31" evidence="2"/>
<feature type="compositionally biased region" description="Polar residues" evidence="11">
    <location>
        <begin position="66"/>
        <end position="76"/>
    </location>
</feature>
<dbReference type="InterPro" id="IPR031127">
    <property type="entry name" value="E3_UB_ligase_RBR"/>
</dbReference>
<keyword evidence="7" id="KW-0833">Ubl conjugation pathway</keyword>
<evidence type="ECO:0000256" key="4">
    <source>
        <dbReference type="ARBA" id="ARBA00022723"/>
    </source>
</evidence>
<dbReference type="InterPro" id="IPR013083">
    <property type="entry name" value="Znf_RING/FYVE/PHD"/>
</dbReference>
<feature type="region of interest" description="Disordered" evidence="11">
    <location>
        <begin position="908"/>
        <end position="933"/>
    </location>
</feature>
<dbReference type="PROSITE" id="PS51873">
    <property type="entry name" value="TRIAD"/>
    <property type="match status" value="1"/>
</dbReference>
<dbReference type="EMBL" id="KN847496">
    <property type="protein sequence ID" value="KIW15066.1"/>
    <property type="molecule type" value="Genomic_DNA"/>
</dbReference>
<protein>
    <recommendedName>
        <fullName evidence="2">RBR-type E3 ubiquitin transferase</fullName>
        <ecNumber evidence="2">2.3.2.31</ecNumber>
    </recommendedName>
</protein>
<evidence type="ECO:0000256" key="1">
    <source>
        <dbReference type="ARBA" id="ARBA00001798"/>
    </source>
</evidence>
<feature type="region of interest" description="Disordered" evidence="11">
    <location>
        <begin position="46"/>
        <end position="107"/>
    </location>
</feature>
<evidence type="ECO:0000256" key="9">
    <source>
        <dbReference type="PROSITE-ProRule" id="PRU00175"/>
    </source>
</evidence>
<dbReference type="GeneID" id="27334936"/>
<keyword evidence="5" id="KW-0677">Repeat</keyword>
<evidence type="ECO:0000259" key="12">
    <source>
        <dbReference type="PROSITE" id="PS50089"/>
    </source>
</evidence>
<feature type="coiled-coil region" evidence="10">
    <location>
        <begin position="491"/>
        <end position="518"/>
    </location>
</feature>
<evidence type="ECO:0000256" key="8">
    <source>
        <dbReference type="ARBA" id="ARBA00022833"/>
    </source>
</evidence>
<keyword evidence="15" id="KW-1185">Reference proteome</keyword>
<feature type="compositionally biased region" description="Basic and acidic residues" evidence="11">
    <location>
        <begin position="17"/>
        <end position="27"/>
    </location>
</feature>
<dbReference type="STRING" id="91928.A0A0D1YJE2"/>
<dbReference type="InterPro" id="IPR002867">
    <property type="entry name" value="IBR_dom"/>
</dbReference>
<dbReference type="AlphaFoldDB" id="A0A0D1YJE2"/>
<dbReference type="PANTHER" id="PTHR11685">
    <property type="entry name" value="RBR FAMILY RING FINGER AND IBR DOMAIN-CONTAINING"/>
    <property type="match status" value="1"/>
</dbReference>
<dbReference type="Gene3D" id="3.30.40.10">
    <property type="entry name" value="Zinc/RING finger domain, C3HC4 (zinc finger)"/>
    <property type="match status" value="1"/>
</dbReference>
<proteinExistence type="predicted"/>
<dbReference type="RefSeq" id="XP_016235282.1">
    <property type="nucleotide sequence ID" value="XM_016382180.1"/>
</dbReference>
<dbReference type="InterPro" id="IPR001841">
    <property type="entry name" value="Znf_RING"/>
</dbReference>
<dbReference type="VEuPathDB" id="FungiDB:PV08_07853"/>
<dbReference type="GO" id="GO:0061630">
    <property type="term" value="F:ubiquitin protein ligase activity"/>
    <property type="evidence" value="ECO:0007669"/>
    <property type="project" value="UniProtKB-EC"/>
</dbReference>
<dbReference type="GO" id="GO:0016567">
    <property type="term" value="P:protein ubiquitination"/>
    <property type="evidence" value="ECO:0007669"/>
    <property type="project" value="InterPro"/>
</dbReference>
<dbReference type="Proteomes" id="UP000053328">
    <property type="component" value="Unassembled WGS sequence"/>
</dbReference>
<evidence type="ECO:0000256" key="2">
    <source>
        <dbReference type="ARBA" id="ARBA00012251"/>
    </source>
</evidence>
<evidence type="ECO:0000256" key="11">
    <source>
        <dbReference type="SAM" id="MobiDB-lite"/>
    </source>
</evidence>
<dbReference type="CDD" id="cd20335">
    <property type="entry name" value="BRcat_RBR"/>
    <property type="match status" value="1"/>
</dbReference>
<keyword evidence="4" id="KW-0479">Metal-binding</keyword>
<gene>
    <name evidence="14" type="ORF">PV08_07853</name>
</gene>
<evidence type="ECO:0000256" key="5">
    <source>
        <dbReference type="ARBA" id="ARBA00022737"/>
    </source>
</evidence>
<keyword evidence="10" id="KW-0175">Coiled coil</keyword>
<feature type="region of interest" description="Disordered" evidence="11">
    <location>
        <begin position="784"/>
        <end position="817"/>
    </location>
</feature>
<evidence type="ECO:0000256" key="7">
    <source>
        <dbReference type="ARBA" id="ARBA00022786"/>
    </source>
</evidence>
<dbReference type="PROSITE" id="PS50089">
    <property type="entry name" value="ZF_RING_2"/>
    <property type="match status" value="1"/>
</dbReference>
<feature type="region of interest" description="Disordered" evidence="11">
    <location>
        <begin position="403"/>
        <end position="439"/>
    </location>
</feature>
<feature type="region of interest" description="Disordered" evidence="11">
    <location>
        <begin position="1"/>
        <end position="29"/>
    </location>
</feature>
<feature type="compositionally biased region" description="Polar residues" evidence="11">
    <location>
        <begin position="793"/>
        <end position="811"/>
    </location>
</feature>
<feature type="domain" description="RING-type" evidence="13">
    <location>
        <begin position="167"/>
        <end position="368"/>
    </location>
</feature>
<feature type="region of interest" description="Disordered" evidence="11">
    <location>
        <begin position="959"/>
        <end position="988"/>
    </location>
</feature>
<evidence type="ECO:0000256" key="3">
    <source>
        <dbReference type="ARBA" id="ARBA00022679"/>
    </source>
</evidence>
<keyword evidence="8" id="KW-0862">Zinc</keyword>
<keyword evidence="6 9" id="KW-0863">Zinc-finger</keyword>
<evidence type="ECO:0000256" key="10">
    <source>
        <dbReference type="SAM" id="Coils"/>
    </source>
</evidence>
<accession>A0A0D1YJE2</accession>
<dbReference type="SUPFAM" id="SSF57850">
    <property type="entry name" value="RING/U-box"/>
    <property type="match status" value="2"/>
</dbReference>
<dbReference type="PROSITE" id="PS00518">
    <property type="entry name" value="ZF_RING_1"/>
    <property type="match status" value="1"/>
</dbReference>
<dbReference type="Pfam" id="PF01485">
    <property type="entry name" value="IBR"/>
    <property type="match status" value="2"/>
</dbReference>
<dbReference type="InterPro" id="IPR044066">
    <property type="entry name" value="TRIAD_supradom"/>
</dbReference>
<reference evidence="14 15" key="1">
    <citation type="submission" date="2015-01" db="EMBL/GenBank/DDBJ databases">
        <title>The Genome Sequence of Exophiala spinifera CBS89968.</title>
        <authorList>
            <consortium name="The Broad Institute Genomics Platform"/>
            <person name="Cuomo C."/>
            <person name="de Hoog S."/>
            <person name="Gorbushina A."/>
            <person name="Stielow B."/>
            <person name="Teixiera M."/>
            <person name="Abouelleil A."/>
            <person name="Chapman S.B."/>
            <person name="Priest M."/>
            <person name="Young S.K."/>
            <person name="Wortman J."/>
            <person name="Nusbaum C."/>
            <person name="Birren B."/>
        </authorList>
    </citation>
    <scope>NUCLEOTIDE SEQUENCE [LARGE SCALE GENOMIC DNA]</scope>
    <source>
        <strain evidence="14 15">CBS 89968</strain>
    </source>
</reference>
<name>A0A0D1YJE2_9EURO</name>